<dbReference type="Proteomes" id="UP000835052">
    <property type="component" value="Unassembled WGS sequence"/>
</dbReference>
<protein>
    <submittedName>
        <fullName evidence="1">Uncharacterized protein</fullName>
    </submittedName>
</protein>
<evidence type="ECO:0000313" key="1">
    <source>
        <dbReference type="EMBL" id="CAD6196110.1"/>
    </source>
</evidence>
<gene>
    <name evidence="1" type="ORF">CAUJ_LOCUS12025</name>
</gene>
<accession>A0A8S1HHI7</accession>
<sequence>MLRRGQSSGNGCWGLAVAGPLLRRRQVALGVCLVHTRRLAQLGSTRRHHKSHAANAPGKIMQERLRVRRLGQTERLKLKFDPLP</sequence>
<proteinExistence type="predicted"/>
<reference evidence="1" key="1">
    <citation type="submission" date="2020-10" db="EMBL/GenBank/DDBJ databases">
        <authorList>
            <person name="Kikuchi T."/>
        </authorList>
    </citation>
    <scope>NUCLEOTIDE SEQUENCE</scope>
    <source>
        <strain evidence="1">NKZ352</strain>
    </source>
</reference>
<dbReference type="AlphaFoldDB" id="A0A8S1HHI7"/>
<evidence type="ECO:0000313" key="2">
    <source>
        <dbReference type="Proteomes" id="UP000835052"/>
    </source>
</evidence>
<name>A0A8S1HHI7_9PELO</name>
<dbReference type="EMBL" id="CAJGYM010000066">
    <property type="protein sequence ID" value="CAD6196110.1"/>
    <property type="molecule type" value="Genomic_DNA"/>
</dbReference>
<comment type="caution">
    <text evidence="1">The sequence shown here is derived from an EMBL/GenBank/DDBJ whole genome shotgun (WGS) entry which is preliminary data.</text>
</comment>
<organism evidence="1 2">
    <name type="scientific">Caenorhabditis auriculariae</name>
    <dbReference type="NCBI Taxonomy" id="2777116"/>
    <lineage>
        <taxon>Eukaryota</taxon>
        <taxon>Metazoa</taxon>
        <taxon>Ecdysozoa</taxon>
        <taxon>Nematoda</taxon>
        <taxon>Chromadorea</taxon>
        <taxon>Rhabditida</taxon>
        <taxon>Rhabditina</taxon>
        <taxon>Rhabditomorpha</taxon>
        <taxon>Rhabditoidea</taxon>
        <taxon>Rhabditidae</taxon>
        <taxon>Peloderinae</taxon>
        <taxon>Caenorhabditis</taxon>
    </lineage>
</organism>
<keyword evidence="2" id="KW-1185">Reference proteome</keyword>